<reference evidence="2" key="2">
    <citation type="submission" date="2020-09" db="EMBL/GenBank/DDBJ databases">
        <authorList>
            <person name="Kikuchi T."/>
        </authorList>
    </citation>
    <scope>NUCLEOTIDE SEQUENCE</scope>
    <source>
        <strain evidence="2">Ka4C1</strain>
    </source>
</reference>
<feature type="compositionally biased region" description="Polar residues" evidence="1">
    <location>
        <begin position="1154"/>
        <end position="1180"/>
    </location>
</feature>
<dbReference type="WBParaSite" id="BXY_1724500.1">
    <property type="protein sequence ID" value="BXY_1724500.1"/>
    <property type="gene ID" value="BXY_1724500"/>
</dbReference>
<accession>A0A1I7SW15</accession>
<dbReference type="GO" id="GO:0005777">
    <property type="term" value="C:peroxisome"/>
    <property type="evidence" value="ECO:0007669"/>
    <property type="project" value="InterPro"/>
</dbReference>
<dbReference type="PANTHER" id="PTHR14918">
    <property type="entry name" value="KICSTOR COMPLEX PROTEIN SZT2"/>
    <property type="match status" value="1"/>
</dbReference>
<feature type="compositionally biased region" description="Low complexity" evidence="1">
    <location>
        <begin position="1097"/>
        <end position="1107"/>
    </location>
</feature>
<dbReference type="eggNOG" id="ENOG502QPW4">
    <property type="taxonomic scope" value="Eukaryota"/>
</dbReference>
<feature type="region of interest" description="Disordered" evidence="1">
    <location>
        <begin position="2707"/>
        <end position="2767"/>
    </location>
</feature>
<feature type="region of interest" description="Disordered" evidence="1">
    <location>
        <begin position="1213"/>
        <end position="1272"/>
    </location>
</feature>
<feature type="compositionally biased region" description="Low complexity" evidence="1">
    <location>
        <begin position="2974"/>
        <end position="2983"/>
    </location>
</feature>
<feature type="compositionally biased region" description="Polar residues" evidence="1">
    <location>
        <begin position="3408"/>
        <end position="3425"/>
    </location>
</feature>
<feature type="compositionally biased region" description="Polar residues" evidence="1">
    <location>
        <begin position="2707"/>
        <end position="2716"/>
    </location>
</feature>
<feature type="compositionally biased region" description="Basic and acidic residues" evidence="1">
    <location>
        <begin position="1738"/>
        <end position="1747"/>
    </location>
</feature>
<evidence type="ECO:0000313" key="4">
    <source>
        <dbReference type="Proteomes" id="UP000659654"/>
    </source>
</evidence>
<dbReference type="EMBL" id="CAJFCV020000002">
    <property type="protein sequence ID" value="CAG9098655.1"/>
    <property type="molecule type" value="Genomic_DNA"/>
</dbReference>
<dbReference type="PANTHER" id="PTHR14918:SF3">
    <property type="entry name" value="KICSTOR COMPLEX PROTEIN SZT2"/>
    <property type="match status" value="1"/>
</dbReference>
<organism evidence="3 5">
    <name type="scientific">Bursaphelenchus xylophilus</name>
    <name type="common">Pinewood nematode worm</name>
    <name type="synonym">Aphelenchoides xylophilus</name>
    <dbReference type="NCBI Taxonomy" id="6326"/>
    <lineage>
        <taxon>Eukaryota</taxon>
        <taxon>Metazoa</taxon>
        <taxon>Ecdysozoa</taxon>
        <taxon>Nematoda</taxon>
        <taxon>Chromadorea</taxon>
        <taxon>Rhabditida</taxon>
        <taxon>Tylenchina</taxon>
        <taxon>Tylenchomorpha</taxon>
        <taxon>Aphelenchoidea</taxon>
        <taxon>Aphelenchoididae</taxon>
        <taxon>Bursaphelenchus</taxon>
    </lineage>
</organism>
<feature type="compositionally biased region" description="Polar residues" evidence="1">
    <location>
        <begin position="2856"/>
        <end position="2880"/>
    </location>
</feature>
<dbReference type="InterPro" id="IPR033228">
    <property type="entry name" value="SZT2"/>
</dbReference>
<feature type="region of interest" description="Disordered" evidence="1">
    <location>
        <begin position="1968"/>
        <end position="2054"/>
    </location>
</feature>
<feature type="region of interest" description="Disordered" evidence="1">
    <location>
        <begin position="2948"/>
        <end position="2983"/>
    </location>
</feature>
<feature type="compositionally biased region" description="Basic and acidic residues" evidence="1">
    <location>
        <begin position="3917"/>
        <end position="3927"/>
    </location>
</feature>
<dbReference type="EMBL" id="CAJFDI010000002">
    <property type="protein sequence ID" value="CAD5216067.1"/>
    <property type="molecule type" value="Genomic_DNA"/>
</dbReference>
<feature type="compositionally biased region" description="Basic and acidic residues" evidence="1">
    <location>
        <begin position="3872"/>
        <end position="3883"/>
    </location>
</feature>
<gene>
    <name evidence="2" type="ORF">BXYJ_LOCUS4344</name>
</gene>
<feature type="compositionally biased region" description="Polar residues" evidence="1">
    <location>
        <begin position="3896"/>
        <end position="3916"/>
    </location>
</feature>
<feature type="compositionally biased region" description="Low complexity" evidence="1">
    <location>
        <begin position="2794"/>
        <end position="2805"/>
    </location>
</feature>
<dbReference type="OrthoDB" id="43547at2759"/>
<evidence type="ECO:0000313" key="5">
    <source>
        <dbReference type="WBParaSite" id="BXY_1724500.1"/>
    </source>
</evidence>
<name>A0A1I7SW15_BURXY</name>
<evidence type="ECO:0000256" key="1">
    <source>
        <dbReference type="SAM" id="MobiDB-lite"/>
    </source>
</evidence>
<feature type="region of interest" description="Disordered" evidence="1">
    <location>
        <begin position="1097"/>
        <end position="1193"/>
    </location>
</feature>
<feature type="region of interest" description="Disordered" evidence="1">
    <location>
        <begin position="2792"/>
        <end position="2893"/>
    </location>
</feature>
<feature type="compositionally biased region" description="Polar residues" evidence="1">
    <location>
        <begin position="3379"/>
        <end position="3390"/>
    </location>
</feature>
<feature type="compositionally biased region" description="Basic and acidic residues" evidence="1">
    <location>
        <begin position="2256"/>
        <end position="2270"/>
    </location>
</feature>
<keyword evidence="4" id="KW-1185">Reference proteome</keyword>
<feature type="region of interest" description="Disordered" evidence="1">
    <location>
        <begin position="4065"/>
        <end position="4094"/>
    </location>
</feature>
<proteinExistence type="predicted"/>
<feature type="region of interest" description="Disordered" evidence="1">
    <location>
        <begin position="1725"/>
        <end position="1747"/>
    </location>
</feature>
<dbReference type="Proteomes" id="UP000659654">
    <property type="component" value="Unassembled WGS sequence"/>
</dbReference>
<dbReference type="Proteomes" id="UP000095284">
    <property type="component" value="Unplaced"/>
</dbReference>
<protein>
    <submittedName>
        <fullName evidence="2">(pine wood nematode) hypothetical protein</fullName>
    </submittedName>
</protein>
<feature type="region of interest" description="Disordered" evidence="1">
    <location>
        <begin position="3373"/>
        <end position="3425"/>
    </location>
</feature>
<feature type="compositionally biased region" description="Low complexity" evidence="1">
    <location>
        <begin position="2022"/>
        <end position="2037"/>
    </location>
</feature>
<feature type="region of interest" description="Disordered" evidence="1">
    <location>
        <begin position="2247"/>
        <end position="2271"/>
    </location>
</feature>
<feature type="compositionally biased region" description="Basic residues" evidence="1">
    <location>
        <begin position="2012"/>
        <end position="2021"/>
    </location>
</feature>
<sequence>MEHALEEEEDDAEELFMLMEGSLRVSRNVRAKWFFQNLGRKLNYKDDNLPPNADGIRLVGGIPKSSQNVGDELRVSPTTVVTYFSNCYRLIFVMDLSPSAFSTDESGSGSVFYTRILKVVKSCLENVVKSFDFPGSKIQFRPQIYITFCAFSPFLCFTHESVLLQGVLLNEETIDLVVANLIRKFHSYVNDLCSYCQPYLSEWQVERRKFRKFADKVASALYDVVNENGENIDSKELRGFPKSFPDFKENSAVGFIQPDWALVFMVRLGLMAVQMLPEHTQSNLVIVTDGICAIPDGDALQNLISQLRSLTITCSFIQLEQSSLKGPSLGHVGFTELFKFLAKATFGKFLYEKDLVDVPDRQLSFYHRAFLSWNFQRAYDLDDESKTLDILGLNNEITRNRRFSHSYYTSLYKLLYVRLREGYTIKSVSTFVRDNVEMIRVQLSLLWETRATIDYIVSSPWIEDFQELSHIYVELFIEGSVDSQMELFTDIDGADPLKDTVTRLLQVDGLLVHLHSFCRQPAFYQVPKELQAENSALFEQKAGKFVITEKSKRLSNRTFTKFWAPACNIDESLWQKLVHMHTVRLLLTEDDYLPRQLFTKHDRMKTMDEITCQTSSQKVIQLLNQEASFTLVKDSCFVKFVKIDCEQPPQYFYIIRAVFDIPCVILKMAFLGGLSSKKRSAIVHELCSRICAIKGQKSYNLMTKSAELWMQEERNKLVYSKTKKTFETSLARVVNRPLERILVRYSKVPTDISNIVRLEDSSDSWEIREMIMHNAIAKYMSCRRFVWELKPVFPRLDKVSRNSMEFILEIILRRRLKQGFSIAYGCNGIVNLTRQLNQGTSDSLPRVEQCVLFGPVYTDTELTNETKRPNVDDDLGIPTVKKPRNKASKGWPRIATEVWLEPRSCLEETGDDNSDPGVVNPNDIDRVKREELLKEDDAIVRALFTFDQLMHATESGLYAEEAHNLDKVASPASKEQLSAAVDLYQDVFDPKSLMDHADQREFMLMPSLGFTEEDNEDRKLADARLESLLKYVQSELTAYAECCVDALDDAFLWNFVEDCQQHFGINRFYSPEDTSFDAVVNVENTLKLSRKCNGRFMSPMPSSSASSDCSTDGYTNDHDPNDSEAVLDEDKTDPFVDSPLNRSLSAVANDPSHDSTFTRNQTISSLQSEISQKLRSTSVPTFPDPIKDTLDSPTVNKSLLDAFDEAIAYSSSSLNEIGSGSSGGYDEGSPSRKPSGTGEKSRHASGQRNKEEKRDRKLSGSPVHKILPRPKRTLEDLEKQHLAVMRQFPKSPLGGFGIYARRLNPHRLVFFAVPKNAKTVRLLMPHCTSGFPVMVYYVDKLRMAQRFVESGFGEVQNVEIIVEDFTEKARISTLASLNQQIREGFVGESCSLDEFYLRGLETDGRALSQHPEFTLSSFDLKSYAEQVFEEYMFTKAYVAATFVAIGQQVLVPKSVLQETTEYRSEHVSLEVGQVHSMMRNKCIHLELYENVPNKFTNSEIDLDPLTLKPLPSPETMRKSDSKKFFRLFNGCLSKYNEWKECFQRLLTSYHFKKVPGLDDFYYFWPHGKPVIRFQNVDDVSSYFKDVFRAVDENTKGDNLSGSHQDPHGIPPGNQYDDDDIIQLSSTDIWPLFIQFSIGVIGPEGEMDSFPMANIPNCLTEISSKCANRVLHPVCEGIGCHTELKIIVDMYILTWPLPSNSPFQLTDPHLIYARYQENQQYLAEMEEEKYASKSRHSSKHQDDRDEKGECSVVIQDADYKSVPHRQEGLRRANEFLNQLPKVEHATITQLHLAVKRLISTELFFDYGRLCELPPPSPQPTWRMLSSMFCFVRQISRPTESDPYSVVNYPEATFMAYEQRLVLIGDVEDGVKRLGERLDGLPIEYVNLRRMDLKNPTVSDFEIPEEYFSAQQLFDDDPDPFVFYASSVDDPLRLEETLQERSAASSVTQKRRASSCGLVLETVVRNVPDQKSSSEFSSEVSESETETIDLVQPLNDKADNDVCLDNPNGELAGRRSRLKRQASRYHSSSSFSRASSLASKTEGETSGDDDDDIRVLSSGSEGRISQTDGFVVGSDCGTLIAEEQVCSGGIAPLSPLKPAIEAGSAKMKNGFPLEWLQKSGIYDESSDVSSDESSQKTCHDKTEAYRHDFWIMIHVRRGDQYKTSVYFFCRYNSPHKALFHKAVFAVEKQIKVVNQQLLLDQLHQTEECDQLLLDSPDKLDKHNSASNQPQQRRQVTFFTHERIGNHVRNFMRLPSETDNDRGSDDEDSHTSDVELEGGLDTEWMHYARCKYPPGYFACDIVWHHWFEIHPRLQPTNRLHSGGADMGIKAIRMGLELFAVRNRPNLYVFKEANGNVIYMRIFSCDEQQLGQEFKDTPGDKQPKMPGRSRPGSHVLWAIYGIKEPSPEVTEQMREMLQKKLDMKTLEEIQNVLLKNAQVRLDYSDAKFIQRDPHQPAEVYFYSIPKAVAPFHRAFLGFLEQQLETFCTPPHVREQSGAFSPVTPRSPNPSAIHRTHHHSVAWAFCPFVPEGAPKNPPDYNPKFYLINKPPGEGRRDVGLACIEVKLLNSNMEWISHPSHAEPSDLANPLSGFVQKSQLTFHQRMVYMQSLACCEKIFDPVRKQRGEYPALIEFNVWQNGNVNLEELDHKFMVTTQQAVCDILTEYGLLAMSMFESAGVQSHSGSFTLPTSNPKAITGTMDPKEIAAYRAQQIAQSRQDQGPTHRRHTVLGDRRRLGSDVSSNPGLQPFHQPQCPPSPVHQLHPQSQPNPLNRMALQLDDDFMSKVTAAAMADYKYDVPGSPNPSSGGSNDSKADGSHPTPPQNSTPALSSTAMGIYGFYQHEDNMTPPSSISRHHGNHSGGNSNPQGGLQSPYGSVVGLNNMNRSSSGSGGGDNVRQASPALHASVAAALGKSMDESQFQAQVQLPPRLASMGANPPSGVVAAAINAVANITKSDHSPTRPRQASHKDNAISTPPPQSSSRQSPAGSPVALEWMRVDFAQTAADWLEYCAHGTKNAVNVDNSVKRCTFMLDCDGSARKIMQVVFDRLKPTFKSERLTICKCVSPSPGMPSTDYCMPSGRKLQTLNSINTLLEPIEVDLGRAITIDEDEEIELVLFGFYDKQTNPSPKGKDSKSSFDKSVDDGGRIQRFAPLYDPFIPRKRVFYLVARGETITMFLYNYTKDLCDKAREIVKRTVLWHNARSRLLREIGLHKMGVTHLSTLKTNETKYNSYLLLTWLDPETLVRNEYPPDDLKTPDFSKIPRKYAQLLLKLYRFSDSAFVAKNFSADPFEDQTQQMLTLRDDVRAKLNDHRLFDEIHRSLINGHSELREDGLVRITSRSHHAHFVQSPLLLFTSWRYQIAQIRKNLASHVGISGRAADGGVRSNFPSLTGNTQKKASIPDEKQGAGGLKSSLRPKNSSGPSTKNRSKTMTFIQNQKKPELGEEVEAHRKPSNMINSAPLHSVLSHPKIEDEFCILKIQYMLVEDYVHYLQLIGLNLLKIHSENQSQAFNLQYTADCTQAPNVWLYLAKPGGIIFAHVTFVEPYFAVSFLFWNASQLGDYFHPDQAVPQKDLDDMRQIELIKNDLISRCHVHSFTYDFHLRMVSKYLTGGQQVLFNRGYNTNAFLIDFLQYYGCRPPFAQNCIYEERATFESLKVTSHVVWEYFLNNEAQFGWEVVRIKNVEANEYMLVSKELREISGHKYTLISVVLNDTRAGHTNAHHIDLKLYVIMVAEEFKFSLSDATGSMRRRAGSGEFARKATSTESLSTAHSLIYLREPTYSGSNSSNASGTGGEFTRVERPDILRQNEISQSYSEAHVSRMDSFRNQMLKEKEIKALDELIAMSTDELMYDIGIRPPRQPASTSKQRRHYSGGDINTLRRKSESGNDRNDKNGSAPPVEHGYLTGSQKNCSQIGSRMTIRSASAETRKTETRRNSEAIPQTAASSRRMGGSLTKLNFSDRMDEVWKQPEDTDNSFVSFDISSGDKERLSIQKSPMRRHHQAYLDGLLKRQSDAVLPPEQVTYVHYLSNQQRRLQHLLEESAKVKKEELKAFVHEEADKICYINSLWKRMHATKTTSGSRRPHGTTLFATKNDSGGDSNSAKSVVPEMSFEDLEAMLKVVKVQEIGTEQPQVESLLKDLNFTRFIKFMKSSNELVHRCRYFDHTNKRIIVFLTPGEEEESALMIMETAAIPKLQLFLLIKDTSKDIVIPDPPKVYRHFEQIVNFIGSFVLLDLVNNMPSLP</sequence>
<reference evidence="5" key="1">
    <citation type="submission" date="2016-11" db="UniProtKB">
        <authorList>
            <consortium name="WormBaseParasite"/>
        </authorList>
    </citation>
    <scope>IDENTIFICATION</scope>
</reference>
<evidence type="ECO:0000313" key="2">
    <source>
        <dbReference type="EMBL" id="CAD5216067.1"/>
    </source>
</evidence>
<dbReference type="Proteomes" id="UP000582659">
    <property type="component" value="Unassembled WGS sequence"/>
</dbReference>
<evidence type="ECO:0000313" key="3">
    <source>
        <dbReference type="Proteomes" id="UP000095284"/>
    </source>
</evidence>
<feature type="region of interest" description="Disordered" evidence="1">
    <location>
        <begin position="1594"/>
        <end position="1616"/>
    </location>
</feature>
<feature type="compositionally biased region" description="Basic and acidic residues" evidence="1">
    <location>
        <begin position="1248"/>
        <end position="1258"/>
    </location>
</feature>
<feature type="region of interest" description="Disordered" evidence="1">
    <location>
        <begin position="867"/>
        <end position="886"/>
    </location>
</feature>
<feature type="compositionally biased region" description="Polar residues" evidence="1">
    <location>
        <begin position="4078"/>
        <end position="4093"/>
    </location>
</feature>
<feature type="region of interest" description="Disordered" evidence="1">
    <location>
        <begin position="3845"/>
        <end position="3940"/>
    </location>
</feature>